<feature type="region of interest" description="Disordered" evidence="9">
    <location>
        <begin position="1190"/>
        <end position="1217"/>
    </location>
</feature>
<keyword evidence="3" id="KW-0479">Metal-binding</keyword>
<evidence type="ECO:0000256" key="7">
    <source>
        <dbReference type="ARBA" id="ARBA00023163"/>
    </source>
</evidence>
<keyword evidence="5" id="KW-0862">Zinc</keyword>
<evidence type="ECO:0000256" key="2">
    <source>
        <dbReference type="ARBA" id="ARBA00022553"/>
    </source>
</evidence>
<gene>
    <name evidence="10" type="ORF">As57867_025056</name>
</gene>
<evidence type="ECO:0000256" key="3">
    <source>
        <dbReference type="ARBA" id="ARBA00022723"/>
    </source>
</evidence>
<reference evidence="10" key="1">
    <citation type="submission" date="2019-06" db="EMBL/GenBank/DDBJ databases">
        <title>Genomics analysis of Aphanomyces spp. identifies a new class of oomycete effector associated with host adaptation.</title>
        <authorList>
            <person name="Gaulin E."/>
        </authorList>
    </citation>
    <scope>NUCLEOTIDE SEQUENCE</scope>
    <source>
        <strain evidence="10">CBS 578.67</strain>
    </source>
</reference>
<keyword evidence="2" id="KW-0597">Phosphoprotein</keyword>
<evidence type="ECO:0000256" key="8">
    <source>
        <dbReference type="ARBA" id="ARBA00023242"/>
    </source>
</evidence>
<dbReference type="InterPro" id="IPR000164">
    <property type="entry name" value="Histone_H3/CENP-A"/>
</dbReference>
<feature type="compositionally biased region" description="Low complexity" evidence="9">
    <location>
        <begin position="1510"/>
        <end position="1547"/>
    </location>
</feature>
<dbReference type="InterPro" id="IPR000684">
    <property type="entry name" value="RNA_pol_II_repeat_euk"/>
</dbReference>
<dbReference type="GO" id="GO:0030527">
    <property type="term" value="F:structural constituent of chromatin"/>
    <property type="evidence" value="ECO:0007669"/>
    <property type="project" value="InterPro"/>
</dbReference>
<evidence type="ECO:0000256" key="1">
    <source>
        <dbReference type="ARBA" id="ARBA00004123"/>
    </source>
</evidence>
<evidence type="ECO:0000313" key="10">
    <source>
        <dbReference type="EMBL" id="KAF0682770.1"/>
    </source>
</evidence>
<accession>A0A6A4XB41</accession>
<evidence type="ECO:0000256" key="9">
    <source>
        <dbReference type="SAM" id="MobiDB-lite"/>
    </source>
</evidence>
<feature type="compositionally biased region" description="Acidic residues" evidence="9">
    <location>
        <begin position="1594"/>
        <end position="1606"/>
    </location>
</feature>
<feature type="region of interest" description="Disordered" evidence="9">
    <location>
        <begin position="1594"/>
        <end position="1623"/>
    </location>
</feature>
<protein>
    <submittedName>
        <fullName evidence="10">Uncharacterized protein</fullName>
    </submittedName>
</protein>
<comment type="subcellular location">
    <subcellularLocation>
        <location evidence="1">Nucleus</location>
    </subcellularLocation>
</comment>
<feature type="region of interest" description="Disordered" evidence="9">
    <location>
        <begin position="1500"/>
        <end position="1547"/>
    </location>
</feature>
<proteinExistence type="predicted"/>
<name>A0A6A4XB41_9STRA</name>
<evidence type="ECO:0000256" key="4">
    <source>
        <dbReference type="ARBA" id="ARBA00022737"/>
    </source>
</evidence>
<comment type="caution">
    <text evidence="10">The sequence shown here is derived from an EMBL/GenBank/DDBJ whole genome shotgun (WGS) entry which is preliminary data.</text>
</comment>
<keyword evidence="7" id="KW-0804">Transcription</keyword>
<keyword evidence="4" id="KW-0677">Repeat</keyword>
<evidence type="ECO:0000256" key="5">
    <source>
        <dbReference type="ARBA" id="ARBA00022833"/>
    </source>
</evidence>
<feature type="compositionally biased region" description="Basic and acidic residues" evidence="9">
    <location>
        <begin position="1607"/>
        <end position="1619"/>
    </location>
</feature>
<dbReference type="GO" id="GO:0006366">
    <property type="term" value="P:transcription by RNA polymerase II"/>
    <property type="evidence" value="ECO:0007669"/>
    <property type="project" value="InterPro"/>
</dbReference>
<dbReference type="GO" id="GO:0003677">
    <property type="term" value="F:DNA binding"/>
    <property type="evidence" value="ECO:0007669"/>
    <property type="project" value="UniProtKB-KW"/>
</dbReference>
<organism evidence="10">
    <name type="scientific">Aphanomyces stellatus</name>
    <dbReference type="NCBI Taxonomy" id="120398"/>
    <lineage>
        <taxon>Eukaryota</taxon>
        <taxon>Sar</taxon>
        <taxon>Stramenopiles</taxon>
        <taxon>Oomycota</taxon>
        <taxon>Saprolegniomycetes</taxon>
        <taxon>Saprolegniales</taxon>
        <taxon>Verrucalvaceae</taxon>
        <taxon>Aphanomyces</taxon>
    </lineage>
</organism>
<feature type="region of interest" description="Disordered" evidence="9">
    <location>
        <begin position="1"/>
        <end position="42"/>
    </location>
</feature>
<dbReference type="GO" id="GO:0046872">
    <property type="term" value="F:metal ion binding"/>
    <property type="evidence" value="ECO:0007669"/>
    <property type="project" value="UniProtKB-KW"/>
</dbReference>
<dbReference type="PRINTS" id="PR00622">
    <property type="entry name" value="HISTONEH3"/>
</dbReference>
<keyword evidence="8" id="KW-0539">Nucleus</keyword>
<dbReference type="GO" id="GO:0000786">
    <property type="term" value="C:nucleosome"/>
    <property type="evidence" value="ECO:0007669"/>
    <property type="project" value="InterPro"/>
</dbReference>
<dbReference type="PROSITE" id="PS00115">
    <property type="entry name" value="RNA_POL_II_REPEAT"/>
    <property type="match status" value="4"/>
</dbReference>
<sequence>MARTKQTARKSTGGAAPRKQVSARYAGSANHSQGGIELEGASKDTETIVEETLLLAGDARVQVLSTLSPTSPEFHYFSAIDLLHGLEVESMDDDTERRIDAILNHAQVLEDAGSVGRAKRIRLRLHLLLLELQDGRGQQFFVDSLDLSFHAPRPPEAITSDASDTRHSSSLQYDIDALKQAKFAALKSYLYQKDDELLLSHEGEKKLLDMSDFTRQEAFEQLATPSPGWSDVERQCILKHMLGHRMLAWSDFDAFTDVLAKNIVDAVDSSDTDVFTAATFPYHENLSLLQLDALWAKCSSKLESSAAFAVRYLQELQAKTGRHNELEFLRDARQFLKLFGPRMNHLRLVLLHRWLQLVQHNQDDPQVGSLFLDYIAIPREGSNIANEELVHDAEYDDVVVFRLGYTNRRVPFDATSKQLVPHMATSLGYCVTLDADQALIQDVFATLVRRGSTPQDFAPYLSPEFIKVQFAMAMLTSGRGAREVYERDLSSPQDMERIFLGSEVAFCKSNPATYQPEDHVSLVLNVKNIKALTIQLFEINVADHYRRTFCEIASDVSLDGLLPNEELHVRFDDVPPHVRVQHRVEFASLHRPRRGLFVVEVVGESCACRAVLRKGFLRFTEQITTQGHELTVFDEANRVLHDCVVVVPDAKIKTQQQTFTASPNGKIIVPFFSALDETGASAVRRKSPIYIGHGGFGSLGSFTYCEESYELKANFYIDSEQLRPGTHANVLVRAALFVHNCPVSVALLKTTILSVVFESDRGVKTKKELRNLPHPNDANEISFVLDIPREAVSFEMTLKGEVANDRVLDATTTTARAARFCEVSDSKRFDVPRPTCDKVLYNAYLKRLPRSGHDVYVLVILGLNGESIPRVHASLRLYHIAFESPIEAKLTSNDKGEIWLGPLTHVKSVDVTVQDNTSTWQDNISTWQVPTWASHSWCTKALVRGSEATIHCSLTDAAVQLPMPESIGNELVRWVESGVVAVFETIDVIGTPVDQKCPDMVVDIQLGPASSLLFKASNVGEYKVVVKPINLTYRIKVGRSVVAGYITDGQTLLKRDNTAPVMLDDLRIDGHQLRLRAVNCTPQTRAHIILKRFVDTEAVGDCLDKNIAKDASTRMFDAIRRENEYFDSKRIGDEYAYILGRRAHMHQHPGAKLGQGNRLPLPTLLLNLYKVKATENSALAEAKEGEAYGKSRQNVTEAAQLKRKRRGTRNSRDMSSHELMKPSTIFLASPSSVISNLHFDVHGELVLPLDNSLVGCFDIIVIIMDGPVSATSHKSVVFGQPEPLWAVPMQDTSLSKHVSLGVKKGEHSIQVRGHHCVLTPDAVELPCGASSKVEVYDSLEHVFTLMDALTDHSLLYNEYLKCWPSLSHTTKEVIYNQESSNELNVFLYKKDRAFFDAVVLPHIRVKFTKDFIDWYLLNNTTVLKSYLTNAKKFDSLTLVEKLLLVEQLEVTDATTVVTYVIRFIETYHVEATVRDLDSVFDHVMTAKGADQTDLIQFREPGDFNNQRNISPTSPAYSPTSPAYSPTSPAYSPTSPAYSPTSPAYSPTSPIHRTAFCKRASTGGRVGGHDFVQSFSLESIAQDVASDDIEGGIQDEWEDINMDDENDGGIRDPDTETENKSKRRKLYHAPGKTYRLEERRFHNGKDEPQPPNGGFVTLSSAVDRRAWSGSAVNKFWLDYARHLLRPTARHFLSAYVPEATSSFAEILLALSVLDLPFASSAWETTPTPSQKLAIRTSQPAIVYFEDIQPEVESPLSDENAVVGSNLMVKQTIFYPHDSIIYQGKLKPVKEFVRRTFYGCQVTVSNLSPQDTPTLNLLVQIPEGSIPVARGGFYTRNLSFTLGGNENETIEFYFYFPNEGTFSHFPAHVSIQGQTVRWSDETPMSPSSIAVLSASKVVDITSWKDVSSRGSTETVMTFLKNHPKLELIDWSLVTWRLQNEAFYETLVRFMRRNFVYSANVWQYAFHHDDKLGMAELLQRRLSPYEVGPGLKSPFFLPIELYDSVGDCVQACLEHAEFTPFILRRTHSMKGNEVIPNKDLRDYYRILCHSLCLLPSLQDHHYLVLVY</sequence>
<feature type="non-terminal residue" evidence="10">
    <location>
        <position position="2064"/>
    </location>
</feature>
<dbReference type="GO" id="GO:0005634">
    <property type="term" value="C:nucleus"/>
    <property type="evidence" value="ECO:0007669"/>
    <property type="project" value="UniProtKB-SubCell"/>
</dbReference>
<dbReference type="EMBL" id="VJMH01007484">
    <property type="protein sequence ID" value="KAF0682770.1"/>
    <property type="molecule type" value="Genomic_DNA"/>
</dbReference>
<evidence type="ECO:0000256" key="6">
    <source>
        <dbReference type="ARBA" id="ARBA00023125"/>
    </source>
</evidence>
<keyword evidence="6" id="KW-0238">DNA-binding</keyword>
<dbReference type="OrthoDB" id="72784at2759"/>